<evidence type="ECO:0000313" key="3">
    <source>
        <dbReference type="Proteomes" id="UP000796880"/>
    </source>
</evidence>
<keyword evidence="3" id="KW-1185">Reference proteome</keyword>
<gene>
    <name evidence="2" type="ORF">FNV43_RR12970</name>
</gene>
<dbReference type="AlphaFoldDB" id="A0A8K0MEN2"/>
<organism evidence="2 3">
    <name type="scientific">Rhamnella rubrinervis</name>
    <dbReference type="NCBI Taxonomy" id="2594499"/>
    <lineage>
        <taxon>Eukaryota</taxon>
        <taxon>Viridiplantae</taxon>
        <taxon>Streptophyta</taxon>
        <taxon>Embryophyta</taxon>
        <taxon>Tracheophyta</taxon>
        <taxon>Spermatophyta</taxon>
        <taxon>Magnoliopsida</taxon>
        <taxon>eudicotyledons</taxon>
        <taxon>Gunneridae</taxon>
        <taxon>Pentapetalae</taxon>
        <taxon>rosids</taxon>
        <taxon>fabids</taxon>
        <taxon>Rosales</taxon>
        <taxon>Rhamnaceae</taxon>
        <taxon>rhamnoid group</taxon>
        <taxon>Rhamneae</taxon>
        <taxon>Rhamnella</taxon>
    </lineage>
</organism>
<proteinExistence type="predicted"/>
<comment type="caution">
    <text evidence="2">The sequence shown here is derived from an EMBL/GenBank/DDBJ whole genome shotgun (WGS) entry which is preliminary data.</text>
</comment>
<protein>
    <submittedName>
        <fullName evidence="2">Uncharacterized protein</fullName>
    </submittedName>
</protein>
<name>A0A8K0MEN2_9ROSA</name>
<evidence type="ECO:0000313" key="2">
    <source>
        <dbReference type="EMBL" id="KAF3443288.1"/>
    </source>
</evidence>
<dbReference type="Proteomes" id="UP000796880">
    <property type="component" value="Unassembled WGS sequence"/>
</dbReference>
<reference evidence="2" key="1">
    <citation type="submission" date="2020-03" db="EMBL/GenBank/DDBJ databases">
        <title>A high-quality chromosome-level genome assembly of a woody plant with both climbing and erect habits, Rhamnella rubrinervis.</title>
        <authorList>
            <person name="Lu Z."/>
            <person name="Yang Y."/>
            <person name="Zhu X."/>
            <person name="Sun Y."/>
        </authorList>
    </citation>
    <scope>NUCLEOTIDE SEQUENCE</scope>
    <source>
        <strain evidence="2">BYM</strain>
        <tissue evidence="2">Leaf</tissue>
    </source>
</reference>
<accession>A0A8K0MEN2</accession>
<evidence type="ECO:0000256" key="1">
    <source>
        <dbReference type="SAM" id="MobiDB-lite"/>
    </source>
</evidence>
<feature type="region of interest" description="Disordered" evidence="1">
    <location>
        <begin position="99"/>
        <end position="127"/>
    </location>
</feature>
<sequence length="127" mass="13971">MRICPCRNSTNDVYGEAALRPSSPVIGSDVIDSEQGFERNNMHGFSSHYNAIMEDDSNNKQSRKNSCGSGLLYSYGTCRPNCANKAIEKSVASVPFVQAKKKGKKLSPPRTRGFRYSPYKAGVSVKQ</sequence>
<dbReference type="EMBL" id="VOIH02000006">
    <property type="protein sequence ID" value="KAF3443288.1"/>
    <property type="molecule type" value="Genomic_DNA"/>
</dbReference>